<dbReference type="EMBL" id="CAJPEX010001270">
    <property type="protein sequence ID" value="CAG0918712.1"/>
    <property type="molecule type" value="Genomic_DNA"/>
</dbReference>
<keyword evidence="2" id="KW-1185">Reference proteome</keyword>
<dbReference type="InterPro" id="IPR029058">
    <property type="entry name" value="AB_hydrolase_fold"/>
</dbReference>
<organism evidence="1">
    <name type="scientific">Notodromas monacha</name>
    <dbReference type="NCBI Taxonomy" id="399045"/>
    <lineage>
        <taxon>Eukaryota</taxon>
        <taxon>Metazoa</taxon>
        <taxon>Ecdysozoa</taxon>
        <taxon>Arthropoda</taxon>
        <taxon>Crustacea</taxon>
        <taxon>Oligostraca</taxon>
        <taxon>Ostracoda</taxon>
        <taxon>Podocopa</taxon>
        <taxon>Podocopida</taxon>
        <taxon>Cypridocopina</taxon>
        <taxon>Cypridoidea</taxon>
        <taxon>Cyprididae</taxon>
        <taxon>Notodromas</taxon>
    </lineage>
</organism>
<name>A0A7R9GEX3_9CRUS</name>
<dbReference type="InterPro" id="IPR019149">
    <property type="entry name" value="ABHD18"/>
</dbReference>
<accession>A0A7R9GEX3</accession>
<dbReference type="OrthoDB" id="9987145at2759"/>
<reference evidence="1" key="1">
    <citation type="submission" date="2020-11" db="EMBL/GenBank/DDBJ databases">
        <authorList>
            <person name="Tran Van P."/>
        </authorList>
    </citation>
    <scope>NUCLEOTIDE SEQUENCE</scope>
</reference>
<dbReference type="Pfam" id="PF09752">
    <property type="entry name" value="ABHD18"/>
    <property type="match status" value="1"/>
</dbReference>
<dbReference type="PANTHER" id="PTHR13617:SF14">
    <property type="entry name" value="PROTEIN ABHD18"/>
    <property type="match status" value="1"/>
</dbReference>
<dbReference type="AlphaFoldDB" id="A0A7R9GEX3"/>
<evidence type="ECO:0000313" key="1">
    <source>
        <dbReference type="EMBL" id="CAD7278560.1"/>
    </source>
</evidence>
<dbReference type="PANTHER" id="PTHR13617">
    <property type="entry name" value="PROTEIN ABHD18"/>
    <property type="match status" value="1"/>
</dbReference>
<dbReference type="SUPFAM" id="SSF53474">
    <property type="entry name" value="alpha/beta-Hydrolases"/>
    <property type="match status" value="1"/>
</dbReference>
<proteinExistence type="predicted"/>
<sequence>MSSVSKLDQVYRTILLSKYFTKGWGEPEVMKRLFRFRKIMSNRETCRHLVSHHYPISVKQVESNSDYKLFEGSFTSPFVRFMGDLMPVECHTAHFQMLLPTKWRNENHKPVCIHLAGTGDHFFWRRRTLMARPLLRDSGIGSILVENPFYGSRKPKDYVRSNLHNVTDIFLMGGCLILECSALLHWCERNGFGPLGLTGISMGGHMASLAATNWPKPIALIPCLSGTSASGVFTQGVMSGAIDWSLLESQYCSSSEYREEIMQMIKTTSKDAAFVAGREFVQRFPEFSDNLKFARDVVVDRDRDASVFLSNFENPFGVLDGGGRLCTGDHCEPVGLKSQDDGVKHIEVQPVTRSKAEVVKKWIRY</sequence>
<dbReference type="Gene3D" id="3.40.50.1820">
    <property type="entry name" value="alpha/beta hydrolase"/>
    <property type="match status" value="1"/>
</dbReference>
<evidence type="ECO:0008006" key="3">
    <source>
        <dbReference type="Google" id="ProtNLM"/>
    </source>
</evidence>
<feature type="non-terminal residue" evidence="1">
    <location>
        <position position="1"/>
    </location>
</feature>
<dbReference type="Proteomes" id="UP000678499">
    <property type="component" value="Unassembled WGS sequence"/>
</dbReference>
<dbReference type="EMBL" id="OA883307">
    <property type="protein sequence ID" value="CAD7278560.1"/>
    <property type="molecule type" value="Genomic_DNA"/>
</dbReference>
<gene>
    <name evidence="1" type="ORF">NMOB1V02_LOCUS6259</name>
</gene>
<evidence type="ECO:0000313" key="2">
    <source>
        <dbReference type="Proteomes" id="UP000678499"/>
    </source>
</evidence>
<protein>
    <recommendedName>
        <fullName evidence="3">Protein ABHD18</fullName>
    </recommendedName>
</protein>